<dbReference type="GO" id="GO:0008932">
    <property type="term" value="F:lytic endotransglycosylase activity"/>
    <property type="evidence" value="ECO:0007669"/>
    <property type="project" value="TreeGrafter"/>
</dbReference>
<keyword evidence="4" id="KW-1185">Reference proteome</keyword>
<dbReference type="PANTHER" id="PTHR33734">
    <property type="entry name" value="LYSM DOMAIN-CONTAINING GPI-ANCHORED PROTEIN 2"/>
    <property type="match status" value="1"/>
</dbReference>
<dbReference type="Gene3D" id="3.10.350.10">
    <property type="entry name" value="LysM domain"/>
    <property type="match status" value="2"/>
</dbReference>
<dbReference type="SUPFAM" id="SSF54106">
    <property type="entry name" value="LysM domain"/>
    <property type="match status" value="1"/>
</dbReference>
<dbReference type="OrthoDB" id="2107166at2759"/>
<evidence type="ECO:0000259" key="2">
    <source>
        <dbReference type="PROSITE" id="PS51782"/>
    </source>
</evidence>
<dbReference type="EMBL" id="MU251452">
    <property type="protein sequence ID" value="KAG9234768.1"/>
    <property type="molecule type" value="Genomic_DNA"/>
</dbReference>
<dbReference type="Proteomes" id="UP000824998">
    <property type="component" value="Unassembled WGS sequence"/>
</dbReference>
<dbReference type="InterPro" id="IPR036779">
    <property type="entry name" value="LysM_dom_sf"/>
</dbReference>
<dbReference type="PANTHER" id="PTHR33734:SF22">
    <property type="entry name" value="MEMBRANE-BOUND LYTIC MUREIN TRANSGLYCOSYLASE D"/>
    <property type="match status" value="1"/>
</dbReference>
<dbReference type="SMART" id="SM00257">
    <property type="entry name" value="LysM"/>
    <property type="match status" value="2"/>
</dbReference>
<reference evidence="3" key="1">
    <citation type="journal article" date="2021" name="IMA Fungus">
        <title>Genomic characterization of three marine fungi, including Emericellopsis atlantica sp. nov. with signatures of a generalist lifestyle and marine biomass degradation.</title>
        <authorList>
            <person name="Hagestad O.C."/>
            <person name="Hou L."/>
            <person name="Andersen J.H."/>
            <person name="Hansen E.H."/>
            <person name="Altermark B."/>
            <person name="Li C."/>
            <person name="Kuhnert E."/>
            <person name="Cox R.J."/>
            <person name="Crous P.W."/>
            <person name="Spatafora J.W."/>
            <person name="Lail K."/>
            <person name="Amirebrahimi M."/>
            <person name="Lipzen A."/>
            <person name="Pangilinan J."/>
            <person name="Andreopoulos W."/>
            <person name="Hayes R.D."/>
            <person name="Ng V."/>
            <person name="Grigoriev I.V."/>
            <person name="Jackson S.A."/>
            <person name="Sutton T.D.S."/>
            <person name="Dobson A.D.W."/>
            <person name="Rama T."/>
        </authorList>
    </citation>
    <scope>NUCLEOTIDE SEQUENCE</scope>
    <source>
        <strain evidence="3">TRa018bII</strain>
    </source>
</reference>
<gene>
    <name evidence="3" type="ORF">BJ875DRAFT_530749</name>
</gene>
<evidence type="ECO:0000256" key="1">
    <source>
        <dbReference type="SAM" id="SignalP"/>
    </source>
</evidence>
<name>A0A9P7YKN2_9HELO</name>
<dbReference type="InterPro" id="IPR018392">
    <property type="entry name" value="LysM"/>
</dbReference>
<dbReference type="AlphaFoldDB" id="A0A9P7YKN2"/>
<dbReference type="CDD" id="cd00118">
    <property type="entry name" value="LysM"/>
    <property type="match status" value="1"/>
</dbReference>
<accession>A0A9P7YKN2</accession>
<feature type="chain" id="PRO_5040304175" description="LysM domain-containing protein" evidence="1">
    <location>
        <begin position="21"/>
        <end position="191"/>
    </location>
</feature>
<keyword evidence="1" id="KW-0732">Signal</keyword>
<feature type="domain" description="LysM" evidence="2">
    <location>
        <begin position="107"/>
        <end position="153"/>
    </location>
</feature>
<feature type="signal peptide" evidence="1">
    <location>
        <begin position="1"/>
        <end position="20"/>
    </location>
</feature>
<proteinExistence type="predicted"/>
<dbReference type="PROSITE" id="PS51782">
    <property type="entry name" value="LYSM"/>
    <property type="match status" value="2"/>
</dbReference>
<sequence length="191" mass="19626">MYTISAIILAVTAFTSSVSASANATATVGTCCDVVANHTIVAGDGLADIATSFSITLAQVLQVNTQITNPRLIKINDIIAIPSKACVAAEAPVLQDPTATCVNGTEATTTVQVGESMIIIAKERLGITLQALVAVNGQIADPAKLQVGDVINIPLCCVTGGVAANPMANVVGSEGIRRRRMHSARRVQMGN</sequence>
<evidence type="ECO:0000313" key="4">
    <source>
        <dbReference type="Proteomes" id="UP000824998"/>
    </source>
</evidence>
<feature type="domain" description="LysM" evidence="2">
    <location>
        <begin position="36"/>
        <end position="81"/>
    </location>
</feature>
<comment type="caution">
    <text evidence="3">The sequence shown here is derived from an EMBL/GenBank/DDBJ whole genome shotgun (WGS) entry which is preliminary data.</text>
</comment>
<evidence type="ECO:0000313" key="3">
    <source>
        <dbReference type="EMBL" id="KAG9234768.1"/>
    </source>
</evidence>
<organism evidence="3 4">
    <name type="scientific">Amylocarpus encephaloides</name>
    <dbReference type="NCBI Taxonomy" id="45428"/>
    <lineage>
        <taxon>Eukaryota</taxon>
        <taxon>Fungi</taxon>
        <taxon>Dikarya</taxon>
        <taxon>Ascomycota</taxon>
        <taxon>Pezizomycotina</taxon>
        <taxon>Leotiomycetes</taxon>
        <taxon>Helotiales</taxon>
        <taxon>Helotiales incertae sedis</taxon>
        <taxon>Amylocarpus</taxon>
    </lineage>
</organism>
<protein>
    <recommendedName>
        <fullName evidence="2">LysM domain-containing protein</fullName>
    </recommendedName>
</protein>
<dbReference type="Pfam" id="PF01476">
    <property type="entry name" value="LysM"/>
    <property type="match status" value="2"/>
</dbReference>